<feature type="active site" evidence="12 13">
    <location>
        <position position="185"/>
    </location>
</feature>
<keyword evidence="15" id="KW-0328">Glycosyltransferase</keyword>
<evidence type="ECO:0000313" key="15">
    <source>
        <dbReference type="EMBL" id="MBB6049619.1"/>
    </source>
</evidence>
<dbReference type="GO" id="GO:0000107">
    <property type="term" value="F:imidazoleglycerol-phosphate synthase activity"/>
    <property type="evidence" value="ECO:0007669"/>
    <property type="project" value="UniProtKB-UniRule"/>
</dbReference>
<reference evidence="15 16" key="1">
    <citation type="submission" date="2020-08" db="EMBL/GenBank/DDBJ databases">
        <title>Genomic Encyclopedia of Type Strains, Phase IV (KMG-IV): sequencing the most valuable type-strain genomes for metagenomic binning, comparative biology and taxonomic classification.</title>
        <authorList>
            <person name="Goeker M."/>
        </authorList>
    </citation>
    <scope>NUCLEOTIDE SEQUENCE [LARGE SCALE GENOMIC DNA]</scope>
    <source>
        <strain evidence="15 16">DSM 23562</strain>
    </source>
</reference>
<keyword evidence="8 12" id="KW-0368">Histidine biosynthesis</keyword>
<dbReference type="InterPro" id="IPR017926">
    <property type="entry name" value="GATASE"/>
</dbReference>
<dbReference type="GO" id="GO:0000105">
    <property type="term" value="P:L-histidine biosynthetic process"/>
    <property type="evidence" value="ECO:0007669"/>
    <property type="project" value="UniProtKB-UniRule"/>
</dbReference>
<dbReference type="Pfam" id="PF00117">
    <property type="entry name" value="GATase"/>
    <property type="match status" value="1"/>
</dbReference>
<evidence type="ECO:0000256" key="10">
    <source>
        <dbReference type="ARBA" id="ARBA00047838"/>
    </source>
</evidence>
<dbReference type="InterPro" id="IPR010139">
    <property type="entry name" value="Imidazole-glycPsynth_HisH"/>
</dbReference>
<dbReference type="HAMAP" id="MF_00278">
    <property type="entry name" value="HisH"/>
    <property type="match status" value="1"/>
</dbReference>
<dbReference type="PIRSF" id="PIRSF000495">
    <property type="entry name" value="Amidotransf_hisH"/>
    <property type="match status" value="1"/>
</dbReference>
<dbReference type="GO" id="GO:0004359">
    <property type="term" value="F:glutaminase activity"/>
    <property type="evidence" value="ECO:0007669"/>
    <property type="project" value="UniProtKB-EC"/>
</dbReference>
<evidence type="ECO:0000256" key="2">
    <source>
        <dbReference type="ARBA" id="ARBA00005091"/>
    </source>
</evidence>
<proteinExistence type="inferred from homology"/>
<dbReference type="PROSITE" id="PS51274">
    <property type="entry name" value="GATASE_COBBQ"/>
    <property type="match status" value="1"/>
</dbReference>
<comment type="function">
    <text evidence="12">IGPS catalyzes the conversion of PRFAR and glutamine to IGP, AICAR and glutamate. The HisH subunit catalyzes the hydrolysis of glutamine to glutamate and ammonia as part of the synthesis of IGP and AICAR. The resulting ammonia molecule is channeled to the active site of HisF.</text>
</comment>
<comment type="caution">
    <text evidence="15">The sequence shown here is derived from an EMBL/GenBank/DDBJ whole genome shotgun (WGS) entry which is preliminary data.</text>
</comment>
<dbReference type="NCBIfam" id="TIGR01855">
    <property type="entry name" value="IMP_synth_hisH"/>
    <property type="match status" value="1"/>
</dbReference>
<keyword evidence="16" id="KW-1185">Reference proteome</keyword>
<comment type="pathway">
    <text evidence="2 12">Amino-acid biosynthesis; L-histidine biosynthesis; L-histidine from 5-phospho-alpha-D-ribose 1-diphosphate: step 5/9.</text>
</comment>
<comment type="catalytic activity">
    <reaction evidence="11 12">
        <text>L-glutamine + H2O = L-glutamate + NH4(+)</text>
        <dbReference type="Rhea" id="RHEA:15889"/>
        <dbReference type="ChEBI" id="CHEBI:15377"/>
        <dbReference type="ChEBI" id="CHEBI:28938"/>
        <dbReference type="ChEBI" id="CHEBI:29985"/>
        <dbReference type="ChEBI" id="CHEBI:58359"/>
        <dbReference type="EC" id="3.5.1.2"/>
    </reaction>
</comment>
<keyword evidence="5 12" id="KW-0028">Amino-acid biosynthesis</keyword>
<evidence type="ECO:0000256" key="12">
    <source>
        <dbReference type="HAMAP-Rule" id="MF_00278"/>
    </source>
</evidence>
<comment type="subcellular location">
    <subcellularLocation>
        <location evidence="1 12">Cytoplasm</location>
    </subcellularLocation>
</comment>
<comment type="subunit">
    <text evidence="3 12">Heterodimer of HisH and HisF.</text>
</comment>
<keyword evidence="4 12" id="KW-0963">Cytoplasm</keyword>
<protein>
    <recommendedName>
        <fullName evidence="12">Imidazole glycerol phosphate synthase subunit HisH</fullName>
        <ecNumber evidence="12">4.3.2.10</ecNumber>
    </recommendedName>
    <alternativeName>
        <fullName evidence="12">IGP synthase glutaminase subunit</fullName>
        <ecNumber evidence="12">3.5.1.2</ecNumber>
    </alternativeName>
    <alternativeName>
        <fullName evidence="12">IGP synthase subunit HisH</fullName>
    </alternativeName>
    <alternativeName>
        <fullName evidence="12">ImGP synthase subunit HisH</fullName>
        <shortName evidence="12">IGPS subunit HisH</shortName>
    </alternativeName>
</protein>
<keyword evidence="7 12" id="KW-0315">Glutamine amidotransferase</keyword>
<dbReference type="AlphaFoldDB" id="A0A7W9SPG8"/>
<keyword evidence="6 12" id="KW-0378">Hydrolase</keyword>
<name>A0A7W9SPG8_ARMRO</name>
<keyword evidence="15" id="KW-0808">Transferase</keyword>
<dbReference type="PROSITE" id="PS51273">
    <property type="entry name" value="GATASE_TYPE_1"/>
    <property type="match status" value="1"/>
</dbReference>
<dbReference type="GO" id="GO:0016829">
    <property type="term" value="F:lyase activity"/>
    <property type="evidence" value="ECO:0007669"/>
    <property type="project" value="UniProtKB-KW"/>
</dbReference>
<evidence type="ECO:0000256" key="5">
    <source>
        <dbReference type="ARBA" id="ARBA00022605"/>
    </source>
</evidence>
<evidence type="ECO:0000256" key="13">
    <source>
        <dbReference type="PIRSR" id="PIRSR000495-1"/>
    </source>
</evidence>
<evidence type="ECO:0000256" key="11">
    <source>
        <dbReference type="ARBA" id="ARBA00049534"/>
    </source>
</evidence>
<keyword evidence="9 12" id="KW-0456">Lyase</keyword>
<dbReference type="FunFam" id="3.40.50.880:FF:000009">
    <property type="entry name" value="Imidazole glycerol phosphate synthase subunit HisH"/>
    <property type="match status" value="1"/>
</dbReference>
<evidence type="ECO:0000313" key="16">
    <source>
        <dbReference type="Proteomes" id="UP000520814"/>
    </source>
</evidence>
<accession>A0A7W9SPG8</accession>
<dbReference type="PANTHER" id="PTHR42701:SF1">
    <property type="entry name" value="IMIDAZOLE GLYCEROL PHOSPHATE SYNTHASE SUBUNIT HISH"/>
    <property type="match status" value="1"/>
</dbReference>
<evidence type="ECO:0000256" key="3">
    <source>
        <dbReference type="ARBA" id="ARBA00011152"/>
    </source>
</evidence>
<dbReference type="Proteomes" id="UP000520814">
    <property type="component" value="Unassembled WGS sequence"/>
</dbReference>
<dbReference type="SUPFAM" id="SSF52317">
    <property type="entry name" value="Class I glutamine amidotransferase-like"/>
    <property type="match status" value="1"/>
</dbReference>
<dbReference type="GO" id="GO:0005737">
    <property type="term" value="C:cytoplasm"/>
    <property type="evidence" value="ECO:0007669"/>
    <property type="project" value="UniProtKB-SubCell"/>
</dbReference>
<evidence type="ECO:0000256" key="6">
    <source>
        <dbReference type="ARBA" id="ARBA00022801"/>
    </source>
</evidence>
<dbReference type="UniPathway" id="UPA00031">
    <property type="reaction ID" value="UER00010"/>
</dbReference>
<sequence length="201" mass="21271">MIALIDYGVGNLRSVEKAFESLGHAIKVTSDPAEIAAADKVILPGVGAFGAAEKTLRARGLEQVALDAAHSGKPFLGICVGMQLLFDTSEEMGEHPGLGLIPGRVQRFPDSPGIKIPQIGWNALSFPKASPLMAGLEPGAMVYFVHSFYCAPEDPSVVAAQTEFTLTYCSAVSVGNIFGVQFHPEKSGKVGLQILDNFARL</sequence>
<evidence type="ECO:0000259" key="14">
    <source>
        <dbReference type="Pfam" id="PF00117"/>
    </source>
</evidence>
<dbReference type="InterPro" id="IPR029062">
    <property type="entry name" value="Class_I_gatase-like"/>
</dbReference>
<dbReference type="RefSeq" id="WP_184193217.1">
    <property type="nucleotide sequence ID" value="NZ_JACHGW010000001.1"/>
</dbReference>
<dbReference type="EMBL" id="JACHGW010000001">
    <property type="protein sequence ID" value="MBB6049619.1"/>
    <property type="molecule type" value="Genomic_DNA"/>
</dbReference>
<feature type="active site" description="Nucleophile" evidence="12 13">
    <location>
        <position position="79"/>
    </location>
</feature>
<dbReference type="CDD" id="cd01748">
    <property type="entry name" value="GATase1_IGP_Synthase"/>
    <property type="match status" value="1"/>
</dbReference>
<evidence type="ECO:0000256" key="1">
    <source>
        <dbReference type="ARBA" id="ARBA00004496"/>
    </source>
</evidence>
<evidence type="ECO:0000256" key="9">
    <source>
        <dbReference type="ARBA" id="ARBA00023239"/>
    </source>
</evidence>
<feature type="domain" description="Glutamine amidotransferase" evidence="14">
    <location>
        <begin position="4"/>
        <end position="198"/>
    </location>
</feature>
<organism evidence="15 16">
    <name type="scientific">Armatimonas rosea</name>
    <dbReference type="NCBI Taxonomy" id="685828"/>
    <lineage>
        <taxon>Bacteria</taxon>
        <taxon>Bacillati</taxon>
        <taxon>Armatimonadota</taxon>
        <taxon>Armatimonadia</taxon>
        <taxon>Armatimonadales</taxon>
        <taxon>Armatimonadaceae</taxon>
        <taxon>Armatimonas</taxon>
    </lineage>
</organism>
<dbReference type="EC" id="4.3.2.10" evidence="12"/>
<evidence type="ECO:0000256" key="4">
    <source>
        <dbReference type="ARBA" id="ARBA00022490"/>
    </source>
</evidence>
<evidence type="ECO:0000256" key="7">
    <source>
        <dbReference type="ARBA" id="ARBA00022962"/>
    </source>
</evidence>
<dbReference type="EC" id="3.5.1.2" evidence="12"/>
<comment type="catalytic activity">
    <reaction evidence="10 12">
        <text>5-[(5-phospho-1-deoxy-D-ribulos-1-ylimino)methylamino]-1-(5-phospho-beta-D-ribosyl)imidazole-4-carboxamide + L-glutamine = D-erythro-1-(imidazol-4-yl)glycerol 3-phosphate + 5-amino-1-(5-phospho-beta-D-ribosyl)imidazole-4-carboxamide + L-glutamate + H(+)</text>
        <dbReference type="Rhea" id="RHEA:24793"/>
        <dbReference type="ChEBI" id="CHEBI:15378"/>
        <dbReference type="ChEBI" id="CHEBI:29985"/>
        <dbReference type="ChEBI" id="CHEBI:58278"/>
        <dbReference type="ChEBI" id="CHEBI:58359"/>
        <dbReference type="ChEBI" id="CHEBI:58475"/>
        <dbReference type="ChEBI" id="CHEBI:58525"/>
        <dbReference type="EC" id="4.3.2.10"/>
    </reaction>
</comment>
<feature type="active site" evidence="12 13">
    <location>
        <position position="183"/>
    </location>
</feature>
<dbReference type="Gene3D" id="3.40.50.880">
    <property type="match status" value="1"/>
</dbReference>
<gene>
    <name evidence="12" type="primary">hisH</name>
    <name evidence="15" type="ORF">HNQ39_001381</name>
</gene>
<dbReference type="PANTHER" id="PTHR42701">
    <property type="entry name" value="IMIDAZOLE GLYCEROL PHOSPHATE SYNTHASE SUBUNIT HISH"/>
    <property type="match status" value="1"/>
</dbReference>
<evidence type="ECO:0000256" key="8">
    <source>
        <dbReference type="ARBA" id="ARBA00023102"/>
    </source>
</evidence>